<dbReference type="EMBL" id="FMZO01000004">
    <property type="protein sequence ID" value="SDC81186.1"/>
    <property type="molecule type" value="Genomic_DNA"/>
</dbReference>
<evidence type="ECO:0000256" key="1">
    <source>
        <dbReference type="SAM" id="SignalP"/>
    </source>
</evidence>
<sequence length="155" mass="17013">MRSLFSLVLVVLLLTQCKKAGDAGPSNAFAGDSYCANCSSVRFHITLSDKNTGDSYIVAQRISGSDIEIRNALNQLIGSSNISVTFPDDLKGVIVFPMPDRSRFFLKIKTNILMDVSYTSKLNNSGQYEISNLKVKDHTASLQKIADGYLIKIDL</sequence>
<proteinExistence type="predicted"/>
<gene>
    <name evidence="2" type="ORF">SAMN04487894_10488</name>
</gene>
<protein>
    <recommendedName>
        <fullName evidence="4">Copper chaperone NosL</fullName>
    </recommendedName>
</protein>
<name>A0A1G6PNU7_NIADE</name>
<evidence type="ECO:0008006" key="4">
    <source>
        <dbReference type="Google" id="ProtNLM"/>
    </source>
</evidence>
<dbReference type="RefSeq" id="WP_090389714.1">
    <property type="nucleotide sequence ID" value="NZ_FMZO01000004.1"/>
</dbReference>
<dbReference type="AlphaFoldDB" id="A0A1G6PNU7"/>
<keyword evidence="3" id="KW-1185">Reference proteome</keyword>
<organism evidence="2 3">
    <name type="scientific">Niabella drilacis (strain DSM 25811 / CCM 8410 / CCUG 62505 / LMG 26954 / E90)</name>
    <dbReference type="NCBI Taxonomy" id="1285928"/>
    <lineage>
        <taxon>Bacteria</taxon>
        <taxon>Pseudomonadati</taxon>
        <taxon>Bacteroidota</taxon>
        <taxon>Chitinophagia</taxon>
        <taxon>Chitinophagales</taxon>
        <taxon>Chitinophagaceae</taxon>
        <taxon>Niabella</taxon>
    </lineage>
</organism>
<dbReference type="Proteomes" id="UP000198757">
    <property type="component" value="Unassembled WGS sequence"/>
</dbReference>
<evidence type="ECO:0000313" key="3">
    <source>
        <dbReference type="Proteomes" id="UP000198757"/>
    </source>
</evidence>
<dbReference type="OrthoDB" id="9835900at2"/>
<feature type="signal peptide" evidence="1">
    <location>
        <begin position="1"/>
        <end position="20"/>
    </location>
</feature>
<reference evidence="3" key="1">
    <citation type="submission" date="2016-10" db="EMBL/GenBank/DDBJ databases">
        <authorList>
            <person name="Varghese N."/>
            <person name="Submissions S."/>
        </authorList>
    </citation>
    <scope>NUCLEOTIDE SEQUENCE [LARGE SCALE GENOMIC DNA]</scope>
    <source>
        <strain evidence="3">DSM 25811 / CCM 8410 / LMG 26954 / E90</strain>
    </source>
</reference>
<accession>A0A1G6PNU7</accession>
<evidence type="ECO:0000313" key="2">
    <source>
        <dbReference type="EMBL" id="SDC81186.1"/>
    </source>
</evidence>
<keyword evidence="1" id="KW-0732">Signal</keyword>
<feature type="chain" id="PRO_5011545713" description="Copper chaperone NosL" evidence="1">
    <location>
        <begin position="21"/>
        <end position="155"/>
    </location>
</feature>